<gene>
    <name evidence="1" type="ORF">BJ959_001702</name>
</gene>
<dbReference type="OrthoDB" id="5056949at2"/>
<proteinExistence type="predicted"/>
<dbReference type="EMBL" id="JACHBS010000001">
    <property type="protein sequence ID" value="MBB5618206.1"/>
    <property type="molecule type" value="Genomic_DNA"/>
</dbReference>
<dbReference type="Proteomes" id="UP000552883">
    <property type="component" value="Unassembled WGS sequence"/>
</dbReference>
<organism evidence="1 2">
    <name type="scientific">Microcella frigidaquae</name>
    <dbReference type="NCBI Taxonomy" id="424758"/>
    <lineage>
        <taxon>Bacteria</taxon>
        <taxon>Bacillati</taxon>
        <taxon>Actinomycetota</taxon>
        <taxon>Actinomycetes</taxon>
        <taxon>Micrococcales</taxon>
        <taxon>Microbacteriaceae</taxon>
        <taxon>Microcella</taxon>
    </lineage>
</organism>
<name>A0A840XIR3_9MICO</name>
<protein>
    <recommendedName>
        <fullName evidence="3">Nucleotidyl transferase AbiEii toxin, Type IV TA system</fullName>
    </recommendedName>
</protein>
<evidence type="ECO:0008006" key="3">
    <source>
        <dbReference type="Google" id="ProtNLM"/>
    </source>
</evidence>
<comment type="caution">
    <text evidence="1">The sequence shown here is derived from an EMBL/GenBank/DDBJ whole genome shotgun (WGS) entry which is preliminary data.</text>
</comment>
<evidence type="ECO:0000313" key="1">
    <source>
        <dbReference type="EMBL" id="MBB5618206.1"/>
    </source>
</evidence>
<dbReference type="RefSeq" id="WP_153982053.1">
    <property type="nucleotide sequence ID" value="NZ_BAAANZ010000004.1"/>
</dbReference>
<evidence type="ECO:0000313" key="2">
    <source>
        <dbReference type="Proteomes" id="UP000552883"/>
    </source>
</evidence>
<sequence>MAEIPFDDEGHLLEVLDFLGDELEPSILIGGWATVRRVGGEISRDIDLIIASDAVRQKIEATLSELSRSTHLQGTKWRGTFDGVHVDVYLPHQSQLGGVLRLRVEELAKHTERLEGSRWQLLTIEAHTISKFAALLDRPDTEKGFKDAREIVRLLEARVDASMACRVLAAATAGSRDDLPQHVAAVFDLIGPRAKPTKPQQKLLQQARREWLRAIEIAVRDTTRARPPLL</sequence>
<accession>A0A840XIR3</accession>
<keyword evidence="2" id="KW-1185">Reference proteome</keyword>
<dbReference type="AlphaFoldDB" id="A0A840XIR3"/>
<reference evidence="1 2" key="1">
    <citation type="submission" date="2020-08" db="EMBL/GenBank/DDBJ databases">
        <title>Sequencing the genomes of 1000 actinobacteria strains.</title>
        <authorList>
            <person name="Klenk H.-P."/>
        </authorList>
    </citation>
    <scope>NUCLEOTIDE SEQUENCE [LARGE SCALE GENOMIC DNA]</scope>
    <source>
        <strain evidence="1 2">DSM 23889</strain>
    </source>
</reference>